<dbReference type="AlphaFoldDB" id="A0A0A2C1T5"/>
<dbReference type="EMBL" id="JNAX01000012">
    <property type="protein sequence ID" value="KGG20288.1"/>
    <property type="molecule type" value="Genomic_DNA"/>
</dbReference>
<evidence type="ECO:0000313" key="5">
    <source>
        <dbReference type="Proteomes" id="UP000030392"/>
    </source>
</evidence>
<sequence>MTELISLNSDSATNRLILLHGWGADAHDLMPIGKLLTDGLKDPFEIISVSAPQPHPSGSGRQWYPLYPHEWEQVPKAVLDLEKCLNNLCTKQIPLDKTLLLGFSQGGAIALDIATRIKFQGVFALSSYPHPDWEPTKNMPPIFLCHGEMDTVVPKAASKKSFDILLKNGVKSELYFFDGGHEINNDLIGYCRWKIEQQFLS</sequence>
<evidence type="ECO:0000313" key="4">
    <source>
        <dbReference type="EMBL" id="KGG20288.1"/>
    </source>
</evidence>
<comment type="caution">
    <text evidence="4">The sequence shown here is derived from an EMBL/GenBank/DDBJ whole genome shotgun (WGS) entry which is preliminary data.</text>
</comment>
<dbReference type="InterPro" id="IPR029058">
    <property type="entry name" value="AB_hydrolase_fold"/>
</dbReference>
<comment type="similarity">
    <text evidence="1">Belongs to the AB hydrolase superfamily. AB hydrolase 2 family.</text>
</comment>
<proteinExistence type="inferred from homology"/>
<reference evidence="5" key="1">
    <citation type="journal article" date="2014" name="Sci. Data">
        <title>Genomes of diverse isolates of the marine cyanobacterium Prochlorococcus.</title>
        <authorList>
            <person name="Biller S."/>
            <person name="Berube P."/>
            <person name="Thompson J."/>
            <person name="Kelly L."/>
            <person name="Roggensack S."/>
            <person name="Awad L."/>
            <person name="Roache-Johnson K."/>
            <person name="Ding H."/>
            <person name="Giovannoni S.J."/>
            <person name="Moore L.R."/>
            <person name="Chisholm S.W."/>
        </authorList>
    </citation>
    <scope>NUCLEOTIDE SEQUENCE [LARGE SCALE GENOMIC DNA]</scope>
    <source>
        <strain evidence="5">PAC1</strain>
    </source>
</reference>
<protein>
    <submittedName>
        <fullName evidence="4">Phospholipase/carboxylesterase family protein</fullName>
    </submittedName>
</protein>
<evidence type="ECO:0000256" key="1">
    <source>
        <dbReference type="ARBA" id="ARBA00006499"/>
    </source>
</evidence>
<dbReference type="InterPro" id="IPR003140">
    <property type="entry name" value="PLipase/COase/thioEstase"/>
</dbReference>
<evidence type="ECO:0000259" key="3">
    <source>
        <dbReference type="Pfam" id="PF02230"/>
    </source>
</evidence>
<feature type="domain" description="Phospholipase/carboxylesterase/thioesterase" evidence="3">
    <location>
        <begin position="6"/>
        <end position="186"/>
    </location>
</feature>
<name>A0A0A2C1T5_PROMR</name>
<dbReference type="Pfam" id="PF02230">
    <property type="entry name" value="Abhydrolase_2"/>
    <property type="match status" value="1"/>
</dbReference>
<gene>
    <name evidence="4" type="ORF">EV03_1250</name>
</gene>
<dbReference type="SUPFAM" id="SSF53474">
    <property type="entry name" value="alpha/beta-Hydrolases"/>
    <property type="match status" value="1"/>
</dbReference>
<accession>A0A0A2C1T5</accession>
<dbReference type="Gene3D" id="3.40.50.1820">
    <property type="entry name" value="alpha/beta hydrolase"/>
    <property type="match status" value="1"/>
</dbReference>
<dbReference type="RefSeq" id="WP_036906219.1">
    <property type="nucleotide sequence ID" value="NZ_CP138967.1"/>
</dbReference>
<organism evidence="4 5">
    <name type="scientific">Prochlorococcus marinus str. PAC1</name>
    <dbReference type="NCBI Taxonomy" id="59924"/>
    <lineage>
        <taxon>Bacteria</taxon>
        <taxon>Bacillati</taxon>
        <taxon>Cyanobacteriota</taxon>
        <taxon>Cyanophyceae</taxon>
        <taxon>Synechococcales</taxon>
        <taxon>Prochlorococcaceae</taxon>
        <taxon>Prochlorococcus</taxon>
    </lineage>
</organism>
<dbReference type="PANTHER" id="PTHR10655:SF17">
    <property type="entry name" value="LYSOPHOSPHOLIPASE-LIKE PROTEIN 1"/>
    <property type="match status" value="1"/>
</dbReference>
<evidence type="ECO:0000256" key="2">
    <source>
        <dbReference type="ARBA" id="ARBA00022801"/>
    </source>
</evidence>
<dbReference type="GO" id="GO:0016787">
    <property type="term" value="F:hydrolase activity"/>
    <property type="evidence" value="ECO:0007669"/>
    <property type="project" value="UniProtKB-KW"/>
</dbReference>
<dbReference type="InterPro" id="IPR050565">
    <property type="entry name" value="LYPA1-2/EST-like"/>
</dbReference>
<dbReference type="PANTHER" id="PTHR10655">
    <property type="entry name" value="LYSOPHOSPHOLIPASE-RELATED"/>
    <property type="match status" value="1"/>
</dbReference>
<keyword evidence="2" id="KW-0378">Hydrolase</keyword>
<dbReference type="Proteomes" id="UP000030392">
    <property type="component" value="Unassembled WGS sequence"/>
</dbReference>